<dbReference type="AlphaFoldDB" id="A0A8W8LW38"/>
<evidence type="ECO:0000313" key="4">
    <source>
        <dbReference type="Proteomes" id="UP000005408"/>
    </source>
</evidence>
<sequence length="236" mass="26296">MLYINIKTTKVLCSISIEVDSTLIEYGKSGVNIKCVANSTNLIGITSIQLRRSESNVVSVSKYTVVWQDKELENKTEVTVNASIRDVSASFLHLEIPGSVDRYPKDTGSYQCILSGVTASVGASIYTSQSIVLNITGFPYLTTYIFSTNHARFEVSVQKGYLEFSTESYKNNTSLQNENESFLILYRKIITPVGTLISCVFAFIIVRELRLHYVASKATATSERTEKKYTNGVYIV</sequence>
<keyword evidence="4" id="KW-1185">Reference proteome</keyword>
<evidence type="ECO:0000259" key="2">
    <source>
        <dbReference type="PROSITE" id="PS50835"/>
    </source>
</evidence>
<keyword evidence="1" id="KW-1133">Transmembrane helix</keyword>
<evidence type="ECO:0000256" key="1">
    <source>
        <dbReference type="SAM" id="Phobius"/>
    </source>
</evidence>
<reference evidence="3" key="1">
    <citation type="submission" date="2022-08" db="UniProtKB">
        <authorList>
            <consortium name="EnsemblMetazoa"/>
        </authorList>
    </citation>
    <scope>IDENTIFICATION</scope>
    <source>
        <strain evidence="3">05x7-T-G4-1.051#20</strain>
    </source>
</reference>
<organism evidence="3 4">
    <name type="scientific">Magallana gigas</name>
    <name type="common">Pacific oyster</name>
    <name type="synonym">Crassostrea gigas</name>
    <dbReference type="NCBI Taxonomy" id="29159"/>
    <lineage>
        <taxon>Eukaryota</taxon>
        <taxon>Metazoa</taxon>
        <taxon>Spiralia</taxon>
        <taxon>Lophotrochozoa</taxon>
        <taxon>Mollusca</taxon>
        <taxon>Bivalvia</taxon>
        <taxon>Autobranchia</taxon>
        <taxon>Pteriomorphia</taxon>
        <taxon>Ostreida</taxon>
        <taxon>Ostreoidea</taxon>
        <taxon>Ostreidae</taxon>
        <taxon>Magallana</taxon>
    </lineage>
</organism>
<dbReference type="InterPro" id="IPR007110">
    <property type="entry name" value="Ig-like_dom"/>
</dbReference>
<name>A0A8W8LW38_MAGGI</name>
<protein>
    <recommendedName>
        <fullName evidence="2">Ig-like domain-containing protein</fullName>
    </recommendedName>
</protein>
<keyword evidence="1" id="KW-0472">Membrane</keyword>
<dbReference type="Proteomes" id="UP000005408">
    <property type="component" value="Unassembled WGS sequence"/>
</dbReference>
<accession>A0A8W8LW38</accession>
<dbReference type="EnsemblMetazoa" id="G30379.1">
    <property type="protein sequence ID" value="G30379.1:cds"/>
    <property type="gene ID" value="G30379"/>
</dbReference>
<proteinExistence type="predicted"/>
<keyword evidence="1" id="KW-0812">Transmembrane</keyword>
<feature type="transmembrane region" description="Helical" evidence="1">
    <location>
        <begin position="189"/>
        <end position="206"/>
    </location>
</feature>
<evidence type="ECO:0000313" key="3">
    <source>
        <dbReference type="EnsemblMetazoa" id="G30379.1:cds"/>
    </source>
</evidence>
<dbReference type="PROSITE" id="PS50835">
    <property type="entry name" value="IG_LIKE"/>
    <property type="match status" value="1"/>
</dbReference>
<feature type="domain" description="Ig-like" evidence="2">
    <location>
        <begin position="27"/>
        <end position="124"/>
    </location>
</feature>